<evidence type="ECO:0000256" key="1">
    <source>
        <dbReference type="SAM" id="SignalP"/>
    </source>
</evidence>
<sequence length="474" mass="50186">MRRLLVVLALLAAALPAFAAPATDTWMTVLLEGRKIGHLHETRAVEGDRVTTTQTLDIALDRAGTTVAMRNEETSVETREGKPLAFRSRTELSGVASTVEGKRLPDGRFEVRSEVGGQARTRTLDWPDGALLAEGQRLAALRAGNVRGARYTVPAFDPSAVQIVTLSGVVHGAVEVDLPEGRRTLTEVRQSLQIGGDATQATVWTDAAGDAQKMTLPIGGLRLDALACSRACALAPNQSADILTATLAAAPRALSAGERAGALRYTLTTADGSALDLPATDEQRVRKANGVLTLRIGPARAGAESPPTPADTAANDWLQADAPALRELAEHAALGAADAATRMRRLEAFVHGYVRSKDLSVGYASALEVMQTREGDCTEHAVLLAALARSLGIPARVLDGLVYVQQFGAQAHVFVPHAWVQAWVDGRWQSYDAALGGFDAGHIALGVGDGDPWRFYAGLGALGKLRIERVEAVR</sequence>
<feature type="signal peptide" evidence="1">
    <location>
        <begin position="1"/>
        <end position="19"/>
    </location>
</feature>
<dbReference type="STRING" id="1475481.GCA_000953855_01790"/>
<feature type="domain" description="Transglutaminase-like" evidence="2">
    <location>
        <begin position="369"/>
        <end position="435"/>
    </location>
</feature>
<dbReference type="OrthoDB" id="9804872at2"/>
<evidence type="ECO:0000259" key="2">
    <source>
        <dbReference type="SMART" id="SM00460"/>
    </source>
</evidence>
<dbReference type="InterPro" id="IPR038765">
    <property type="entry name" value="Papain-like_cys_pep_sf"/>
</dbReference>
<dbReference type="Gene3D" id="3.10.620.30">
    <property type="match status" value="1"/>
</dbReference>
<keyword evidence="4" id="KW-1185">Reference proteome</keyword>
<evidence type="ECO:0000313" key="3">
    <source>
        <dbReference type="EMBL" id="GAP66449.1"/>
    </source>
</evidence>
<name>A0A0K8QNI4_9GAMM</name>
<proteinExistence type="predicted"/>
<accession>A0A0K8QNI4</accession>
<dbReference type="PANTHER" id="PTHR33490">
    <property type="entry name" value="BLR5614 PROTEIN-RELATED"/>
    <property type="match status" value="1"/>
</dbReference>
<dbReference type="Proteomes" id="UP000253740">
    <property type="component" value="Unassembled WGS sequence"/>
</dbReference>
<reference evidence="3" key="1">
    <citation type="submission" date="2015-08" db="EMBL/GenBank/DDBJ databases">
        <title>Complete DNA Sequence of Pseudomonas syringae pv. actinidiae, the Causal Agent of Kiwifruit Canker Disease.</title>
        <authorList>
            <person name="Rikkerink E.H.A."/>
            <person name="Fineran P.C."/>
        </authorList>
    </citation>
    <scope>NUCLEOTIDE SEQUENCE</scope>
    <source>
        <strain evidence="3">SkMP5</strain>
    </source>
</reference>
<dbReference type="AlphaFoldDB" id="A0A0K8QNI4"/>
<dbReference type="PANTHER" id="PTHR33490:SF3">
    <property type="entry name" value="CONSERVED INTEGRAL MEMBRANE PROTEIN"/>
    <property type="match status" value="1"/>
</dbReference>
<evidence type="ECO:0000313" key="4">
    <source>
        <dbReference type="Proteomes" id="UP000253740"/>
    </source>
</evidence>
<dbReference type="SUPFAM" id="SSF54001">
    <property type="entry name" value="Cysteine proteinases"/>
    <property type="match status" value="1"/>
</dbReference>
<dbReference type="SMART" id="SM00460">
    <property type="entry name" value="TGc"/>
    <property type="match status" value="1"/>
</dbReference>
<dbReference type="InterPro" id="IPR002931">
    <property type="entry name" value="Transglutaminase-like"/>
</dbReference>
<dbReference type="Pfam" id="PF01841">
    <property type="entry name" value="Transglut_core"/>
    <property type="match status" value="1"/>
</dbReference>
<dbReference type="EMBL" id="DF970207">
    <property type="protein sequence ID" value="GAP66449.1"/>
    <property type="molecule type" value="Genomic_DNA"/>
</dbReference>
<protein>
    <recommendedName>
        <fullName evidence="2">Transglutaminase-like domain-containing protein</fullName>
    </recommendedName>
</protein>
<dbReference type="RefSeq" id="WP_062537045.1">
    <property type="nucleotide sequence ID" value="NZ_DF970207.1"/>
</dbReference>
<gene>
    <name evidence="3" type="ORF">MBSD_n1757</name>
</gene>
<feature type="chain" id="PRO_5005515102" description="Transglutaminase-like domain-containing protein" evidence="1">
    <location>
        <begin position="20"/>
        <end position="474"/>
    </location>
</feature>
<organism evidence="3">
    <name type="scientific">Mizugakiibacter sediminis</name>
    <dbReference type="NCBI Taxonomy" id="1475481"/>
    <lineage>
        <taxon>Bacteria</taxon>
        <taxon>Pseudomonadati</taxon>
        <taxon>Pseudomonadota</taxon>
        <taxon>Gammaproteobacteria</taxon>
        <taxon>Lysobacterales</taxon>
        <taxon>Rhodanobacteraceae</taxon>
        <taxon>Mizugakiibacter</taxon>
    </lineage>
</organism>
<keyword evidence="1" id="KW-0732">Signal</keyword>